<dbReference type="AlphaFoldDB" id="B8HP66"/>
<dbReference type="Pfam" id="PF05685">
    <property type="entry name" value="Uma2"/>
    <property type="match status" value="1"/>
</dbReference>
<sequence length="143" mass="16092">MTVSLTQVLSLEDFLKLPNLEDSPAWEYVDGIVIQKPISKTRNSILQKRLLTEVDSQTGDYTALPELRCTFGGQSIVPDIAVIAWHRINLNEVGEPEDDFTEAPDWTIEILSPDQKVIEGVRLTLTAQQIFAWLKVGQARQSQ</sequence>
<dbReference type="OrthoDB" id="517930at2"/>
<dbReference type="EMBL" id="CP001344">
    <property type="protein sequence ID" value="ACL47326.1"/>
    <property type="molecule type" value="Genomic_DNA"/>
</dbReference>
<evidence type="ECO:0000313" key="2">
    <source>
        <dbReference type="EMBL" id="ACL47326.1"/>
    </source>
</evidence>
<accession>B8HP66</accession>
<proteinExistence type="predicted"/>
<protein>
    <recommendedName>
        <fullName evidence="1">Putative restriction endonuclease domain-containing protein</fullName>
    </recommendedName>
</protein>
<dbReference type="eggNOG" id="COG4636">
    <property type="taxonomic scope" value="Bacteria"/>
</dbReference>
<dbReference type="CDD" id="cd06260">
    <property type="entry name" value="DUF820-like"/>
    <property type="match status" value="1"/>
</dbReference>
<reference evidence="2" key="1">
    <citation type="submission" date="2009-01" db="EMBL/GenBank/DDBJ databases">
        <title>Complete sequence of chromosome Cyanothece sp. PCC 7425.</title>
        <authorList>
            <consortium name="US DOE Joint Genome Institute"/>
            <person name="Lucas S."/>
            <person name="Copeland A."/>
            <person name="Lapidus A."/>
            <person name="Glavina del Rio T."/>
            <person name="Dalin E."/>
            <person name="Tice H."/>
            <person name="Bruce D."/>
            <person name="Goodwin L."/>
            <person name="Pitluck S."/>
            <person name="Sims D."/>
            <person name="Meineke L."/>
            <person name="Brettin T."/>
            <person name="Detter J.C."/>
            <person name="Han C."/>
            <person name="Larimer F."/>
            <person name="Land M."/>
            <person name="Hauser L."/>
            <person name="Kyrpides N."/>
            <person name="Ovchinnikova G."/>
            <person name="Liberton M."/>
            <person name="Stoeckel J."/>
            <person name="Banerjee A."/>
            <person name="Singh A."/>
            <person name="Page L."/>
            <person name="Sato H."/>
            <person name="Zhao L."/>
            <person name="Sherman L."/>
            <person name="Pakrasi H."/>
            <person name="Richardson P."/>
        </authorList>
    </citation>
    <scope>NUCLEOTIDE SEQUENCE</scope>
    <source>
        <strain evidence="2">PCC 7425</strain>
    </source>
</reference>
<name>B8HP66_CYAP4</name>
<dbReference type="SUPFAM" id="SSF52980">
    <property type="entry name" value="Restriction endonuclease-like"/>
    <property type="match status" value="1"/>
</dbReference>
<dbReference type="InterPro" id="IPR011335">
    <property type="entry name" value="Restrct_endonuc-II-like"/>
</dbReference>
<dbReference type="PANTHER" id="PTHR34107:SF5">
    <property type="entry name" value="SLL1355 PROTEIN"/>
    <property type="match status" value="1"/>
</dbReference>
<dbReference type="STRING" id="395961.Cyan7425_5029"/>
<dbReference type="Gene3D" id="3.90.1570.10">
    <property type="entry name" value="tt1808, chain A"/>
    <property type="match status" value="1"/>
</dbReference>
<dbReference type="KEGG" id="cyn:Cyan7425_5029"/>
<dbReference type="HOGENOM" id="CLU_1893791_0_0_3"/>
<feature type="domain" description="Putative restriction endonuclease" evidence="1">
    <location>
        <begin position="11"/>
        <end position="116"/>
    </location>
</feature>
<dbReference type="InterPro" id="IPR012296">
    <property type="entry name" value="Nuclease_put_TT1808"/>
</dbReference>
<dbReference type="InterPro" id="IPR008538">
    <property type="entry name" value="Uma2"/>
</dbReference>
<organism evidence="2">
    <name type="scientific">Cyanothece sp. (strain PCC 7425 / ATCC 29141)</name>
    <dbReference type="NCBI Taxonomy" id="395961"/>
    <lineage>
        <taxon>Bacteria</taxon>
        <taxon>Bacillati</taxon>
        <taxon>Cyanobacteriota</taxon>
        <taxon>Cyanophyceae</taxon>
        <taxon>Gomontiellales</taxon>
        <taxon>Cyanothecaceae</taxon>
        <taxon>Cyanothece</taxon>
    </lineage>
</organism>
<dbReference type="PANTHER" id="PTHR34107">
    <property type="entry name" value="SLL0198 PROTEIN-RELATED"/>
    <property type="match status" value="1"/>
</dbReference>
<gene>
    <name evidence="2" type="ordered locus">Cyan7425_5029</name>
</gene>
<evidence type="ECO:0000259" key="1">
    <source>
        <dbReference type="Pfam" id="PF05685"/>
    </source>
</evidence>